<evidence type="ECO:0000256" key="2">
    <source>
        <dbReference type="ARBA" id="ARBA00006972"/>
    </source>
</evidence>
<keyword evidence="4" id="KW-0653">Protein transport</keyword>
<dbReference type="Proteomes" id="UP000694540">
    <property type="component" value="Unplaced"/>
</dbReference>
<keyword evidence="3" id="KW-0813">Transport</keyword>
<evidence type="ECO:0000256" key="5">
    <source>
        <dbReference type="ARBA" id="ARBA00023136"/>
    </source>
</evidence>
<proteinExistence type="inferred from homology"/>
<evidence type="ECO:0000256" key="4">
    <source>
        <dbReference type="ARBA" id="ARBA00022927"/>
    </source>
</evidence>
<keyword evidence="5" id="KW-0472">Membrane</keyword>
<feature type="domain" description="AP complex mu/sigma subunit" evidence="7">
    <location>
        <begin position="26"/>
        <end position="145"/>
    </location>
</feature>
<sequence>MTLYCFQKQFKLNYHNFKSILKPAGLQKWYLATSDKLQEKMLQELTQVILACNLRMWILLECRKLKKYASLYFYCSVEGQNNELDTLELTDQYIELLDKYFQSACKLEIVFNFKKAYFTLDAFVLRGDVHDSSKKSMLKGVEQADCCRRHMSSPGWFLGFSLISPHNILPPLPGSWQVISQPGRGTTLWEGSPSPPSAPPLRSQLQRSLSPVPKRNSIINVYLTLLL</sequence>
<dbReference type="InterPro" id="IPR022775">
    <property type="entry name" value="AP_mu_sigma_su"/>
</dbReference>
<evidence type="ECO:0000313" key="9">
    <source>
        <dbReference type="Proteomes" id="UP000694540"/>
    </source>
</evidence>
<organism evidence="8 9">
    <name type="scientific">Catagonus wagneri</name>
    <name type="common">Chacoan peccary</name>
    <dbReference type="NCBI Taxonomy" id="51154"/>
    <lineage>
        <taxon>Eukaryota</taxon>
        <taxon>Metazoa</taxon>
        <taxon>Chordata</taxon>
        <taxon>Craniata</taxon>
        <taxon>Vertebrata</taxon>
        <taxon>Euteleostomi</taxon>
        <taxon>Mammalia</taxon>
        <taxon>Eutheria</taxon>
        <taxon>Laurasiatheria</taxon>
        <taxon>Artiodactyla</taxon>
        <taxon>Suina</taxon>
        <taxon>Tayassuidae</taxon>
        <taxon>Catagonus</taxon>
    </lineage>
</organism>
<dbReference type="InterPro" id="IPR011012">
    <property type="entry name" value="Longin-like_dom_sf"/>
</dbReference>
<evidence type="ECO:0000256" key="1">
    <source>
        <dbReference type="ARBA" id="ARBA00004184"/>
    </source>
</evidence>
<dbReference type="GO" id="GO:0015031">
    <property type="term" value="P:protein transport"/>
    <property type="evidence" value="ECO:0007669"/>
    <property type="project" value="UniProtKB-KW"/>
</dbReference>
<reference evidence="8" key="1">
    <citation type="submission" date="2025-08" db="UniProtKB">
        <authorList>
            <consortium name="Ensembl"/>
        </authorList>
    </citation>
    <scope>IDENTIFICATION</scope>
</reference>
<reference evidence="8" key="2">
    <citation type="submission" date="2025-09" db="UniProtKB">
        <authorList>
            <consortium name="Ensembl"/>
        </authorList>
    </citation>
    <scope>IDENTIFICATION</scope>
</reference>
<feature type="region of interest" description="Disordered" evidence="6">
    <location>
        <begin position="185"/>
        <end position="206"/>
    </location>
</feature>
<dbReference type="Gene3D" id="3.30.450.60">
    <property type="match status" value="1"/>
</dbReference>
<dbReference type="Ensembl" id="ENSCWAT00000028966.1">
    <property type="protein sequence ID" value="ENSCWAP00000026721.1"/>
    <property type="gene ID" value="ENSCWAG00000020188.1"/>
</dbReference>
<comment type="similarity">
    <text evidence="2">Belongs to the adaptor complexes small subunit family.</text>
</comment>
<name>A0A8C4FEZ2_9CETA</name>
<dbReference type="GeneTree" id="ENSGT00970000193372"/>
<evidence type="ECO:0000256" key="3">
    <source>
        <dbReference type="ARBA" id="ARBA00022448"/>
    </source>
</evidence>
<accession>A0A8C4FEZ2</accession>
<evidence type="ECO:0000313" key="8">
    <source>
        <dbReference type="Ensembl" id="ENSCWAP00000026721.1"/>
    </source>
</evidence>
<evidence type="ECO:0000256" key="6">
    <source>
        <dbReference type="SAM" id="MobiDB-lite"/>
    </source>
</evidence>
<dbReference type="Pfam" id="PF01217">
    <property type="entry name" value="Clat_adaptor_s"/>
    <property type="match status" value="1"/>
</dbReference>
<dbReference type="AlphaFoldDB" id="A0A8C4FEZ2"/>
<dbReference type="GO" id="GO:0012505">
    <property type="term" value="C:endomembrane system"/>
    <property type="evidence" value="ECO:0007669"/>
    <property type="project" value="UniProtKB-SubCell"/>
</dbReference>
<keyword evidence="9" id="KW-1185">Reference proteome</keyword>
<comment type="subcellular location">
    <subcellularLocation>
        <location evidence="1">Endomembrane system</location>
        <topology evidence="1">Peripheral membrane protein</topology>
    </subcellularLocation>
</comment>
<dbReference type="InterPro" id="IPR016635">
    <property type="entry name" value="AP_complex_ssu"/>
</dbReference>
<evidence type="ECO:0000259" key="7">
    <source>
        <dbReference type="Pfam" id="PF01217"/>
    </source>
</evidence>
<dbReference type="PANTHER" id="PTHR11753">
    <property type="entry name" value="ADAPTOR COMPLEXES SMALL SUBUNIT FAMILY"/>
    <property type="match status" value="1"/>
</dbReference>
<dbReference type="SUPFAM" id="SSF64356">
    <property type="entry name" value="SNARE-like"/>
    <property type="match status" value="1"/>
</dbReference>
<protein>
    <recommendedName>
        <fullName evidence="7">AP complex mu/sigma subunit domain-containing protein</fullName>
    </recommendedName>
</protein>